<evidence type="ECO:0000259" key="13">
    <source>
        <dbReference type="Pfam" id="PF07730"/>
    </source>
</evidence>
<dbReference type="Pfam" id="PF02518">
    <property type="entry name" value="HATPase_c"/>
    <property type="match status" value="1"/>
</dbReference>
<feature type="compositionally biased region" description="Low complexity" evidence="10">
    <location>
        <begin position="8"/>
        <end position="19"/>
    </location>
</feature>
<dbReference type="GO" id="GO:0016020">
    <property type="term" value="C:membrane"/>
    <property type="evidence" value="ECO:0007669"/>
    <property type="project" value="InterPro"/>
</dbReference>
<keyword evidence="7" id="KW-0067">ATP-binding</keyword>
<evidence type="ECO:0000256" key="4">
    <source>
        <dbReference type="ARBA" id="ARBA00022679"/>
    </source>
</evidence>
<dbReference type="InterPro" id="IPR036890">
    <property type="entry name" value="HATPase_C_sf"/>
</dbReference>
<dbReference type="InterPro" id="IPR003594">
    <property type="entry name" value="HATPase_dom"/>
</dbReference>
<keyword evidence="9" id="KW-0175">Coiled coil</keyword>
<organism evidence="14 15">
    <name type="scientific">Phytoactinopolyspora halotolerans</name>
    <dbReference type="NCBI Taxonomy" id="1981512"/>
    <lineage>
        <taxon>Bacteria</taxon>
        <taxon>Bacillati</taxon>
        <taxon>Actinomycetota</taxon>
        <taxon>Actinomycetes</taxon>
        <taxon>Jiangellales</taxon>
        <taxon>Jiangellaceae</taxon>
        <taxon>Phytoactinopolyspora</taxon>
    </lineage>
</organism>
<dbReference type="CDD" id="cd16917">
    <property type="entry name" value="HATPase_UhpB-NarQ-NarX-like"/>
    <property type="match status" value="1"/>
</dbReference>
<dbReference type="Gene3D" id="1.20.5.1930">
    <property type="match status" value="1"/>
</dbReference>
<dbReference type="GO" id="GO:0000155">
    <property type="term" value="F:phosphorelay sensor kinase activity"/>
    <property type="evidence" value="ECO:0007669"/>
    <property type="project" value="InterPro"/>
</dbReference>
<dbReference type="EMBL" id="JAAGOA010000021">
    <property type="protein sequence ID" value="NEE03345.1"/>
    <property type="molecule type" value="Genomic_DNA"/>
</dbReference>
<dbReference type="GO" id="GO:0046983">
    <property type="term" value="F:protein dimerization activity"/>
    <property type="evidence" value="ECO:0007669"/>
    <property type="project" value="InterPro"/>
</dbReference>
<evidence type="ECO:0000256" key="5">
    <source>
        <dbReference type="ARBA" id="ARBA00022741"/>
    </source>
</evidence>
<evidence type="ECO:0000256" key="6">
    <source>
        <dbReference type="ARBA" id="ARBA00022777"/>
    </source>
</evidence>
<evidence type="ECO:0000256" key="9">
    <source>
        <dbReference type="SAM" id="Coils"/>
    </source>
</evidence>
<dbReference type="Gene3D" id="3.30.565.10">
    <property type="entry name" value="Histidine kinase-like ATPase, C-terminal domain"/>
    <property type="match status" value="1"/>
</dbReference>
<evidence type="ECO:0000313" key="15">
    <source>
        <dbReference type="Proteomes" id="UP000475214"/>
    </source>
</evidence>
<feature type="transmembrane region" description="Helical" evidence="11">
    <location>
        <begin position="175"/>
        <end position="194"/>
    </location>
</feature>
<feature type="transmembrane region" description="Helical" evidence="11">
    <location>
        <begin position="149"/>
        <end position="169"/>
    </location>
</feature>
<evidence type="ECO:0000256" key="2">
    <source>
        <dbReference type="ARBA" id="ARBA00012438"/>
    </source>
</evidence>
<evidence type="ECO:0000256" key="1">
    <source>
        <dbReference type="ARBA" id="ARBA00000085"/>
    </source>
</evidence>
<keyword evidence="4" id="KW-0808">Transferase</keyword>
<dbReference type="PANTHER" id="PTHR24421">
    <property type="entry name" value="NITRATE/NITRITE SENSOR PROTEIN NARX-RELATED"/>
    <property type="match status" value="1"/>
</dbReference>
<keyword evidence="6" id="KW-0418">Kinase</keyword>
<comment type="catalytic activity">
    <reaction evidence="1">
        <text>ATP + protein L-histidine = ADP + protein N-phospho-L-histidine.</text>
        <dbReference type="EC" id="2.7.13.3"/>
    </reaction>
</comment>
<evidence type="ECO:0000256" key="11">
    <source>
        <dbReference type="SAM" id="Phobius"/>
    </source>
</evidence>
<dbReference type="Pfam" id="PF07730">
    <property type="entry name" value="HisKA_3"/>
    <property type="match status" value="1"/>
</dbReference>
<dbReference type="PANTHER" id="PTHR24421:SF10">
    <property type="entry name" value="NITRATE_NITRITE SENSOR PROTEIN NARQ"/>
    <property type="match status" value="1"/>
</dbReference>
<feature type="domain" description="Histidine kinase/HSP90-like ATPase" evidence="12">
    <location>
        <begin position="365"/>
        <end position="442"/>
    </location>
</feature>
<gene>
    <name evidence="14" type="ORF">G1H10_24565</name>
</gene>
<dbReference type="InterPro" id="IPR011712">
    <property type="entry name" value="Sig_transdc_His_kin_sub3_dim/P"/>
</dbReference>
<keyword evidence="15" id="KW-1185">Reference proteome</keyword>
<dbReference type="EC" id="2.7.13.3" evidence="2"/>
<accession>A0A6L9SD90</accession>
<evidence type="ECO:0000256" key="8">
    <source>
        <dbReference type="ARBA" id="ARBA00023012"/>
    </source>
</evidence>
<dbReference type="RefSeq" id="WP_163742935.1">
    <property type="nucleotide sequence ID" value="NZ_JAAGOA010000021.1"/>
</dbReference>
<keyword evidence="11" id="KW-0472">Membrane</keyword>
<keyword evidence="8" id="KW-0902">Two-component regulatory system</keyword>
<feature type="region of interest" description="Disordered" evidence="10">
    <location>
        <begin position="1"/>
        <end position="24"/>
    </location>
</feature>
<dbReference type="SUPFAM" id="SSF55874">
    <property type="entry name" value="ATPase domain of HSP90 chaperone/DNA topoisomerase II/histidine kinase"/>
    <property type="match status" value="1"/>
</dbReference>
<reference evidence="14 15" key="1">
    <citation type="submission" date="2020-02" db="EMBL/GenBank/DDBJ databases">
        <authorList>
            <person name="Li X.-J."/>
            <person name="Han X.-M."/>
        </authorList>
    </citation>
    <scope>NUCLEOTIDE SEQUENCE [LARGE SCALE GENOMIC DNA]</scope>
    <source>
        <strain evidence="14 15">CCTCC AB 2017055</strain>
    </source>
</reference>
<feature type="domain" description="Signal transduction histidine kinase subgroup 3 dimerisation and phosphoacceptor" evidence="13">
    <location>
        <begin position="243"/>
        <end position="305"/>
    </location>
</feature>
<comment type="caution">
    <text evidence="14">The sequence shown here is derived from an EMBL/GenBank/DDBJ whole genome shotgun (WGS) entry which is preliminary data.</text>
</comment>
<keyword evidence="11" id="KW-0812">Transmembrane</keyword>
<proteinExistence type="predicted"/>
<evidence type="ECO:0000256" key="3">
    <source>
        <dbReference type="ARBA" id="ARBA00022553"/>
    </source>
</evidence>
<sequence>MEVHDADAATPARDPATARSDQERKRGVRWVIDAIAYGPSGATSPRGVAGGMTALVGFGVLLLLLGVTDLWQVPDALGIPDGPEWWHALTFAGVTAAVAIERAHPAAALVVGSVVAAADIGIGGSLSVLIMLWEILYSYGMNGSVKGRRIVTTVVVVMVGAGAVAGTVADGDISVGVLVGLQLGAVFGMPLWWASNVRQKSELAELAAQRADLEARRADLEAQRAADIERIAELRRSEAVQAERARIARDLHDAIASRLSTVAIHSAGALAAPGRDQQPVLQTVRAEALEALREMRTMITVLRSGPEDGAGDHASGVALETVAPGGVERLNDLVEASRWIGLRTRLVLPPDWEETRVSAPVAVAQAAYRIIQEALANASKHAPGGEATVRLQNDDDELLIVVENTLPEAPASHADDDPALSAGVGLVTMRERAESLGGRFSAGPWRGGGIGDAAYAAERGADRPGGAASQVPAMWRVEAVLPLCGGGERTDGAT</sequence>
<keyword evidence="3" id="KW-0597">Phosphoprotein</keyword>
<dbReference type="AlphaFoldDB" id="A0A6L9SD90"/>
<evidence type="ECO:0000259" key="12">
    <source>
        <dbReference type="Pfam" id="PF02518"/>
    </source>
</evidence>
<feature type="coiled-coil region" evidence="9">
    <location>
        <begin position="196"/>
        <end position="237"/>
    </location>
</feature>
<name>A0A6L9SD90_9ACTN</name>
<evidence type="ECO:0000313" key="14">
    <source>
        <dbReference type="EMBL" id="NEE03345.1"/>
    </source>
</evidence>
<keyword evidence="5" id="KW-0547">Nucleotide-binding</keyword>
<evidence type="ECO:0000256" key="10">
    <source>
        <dbReference type="SAM" id="MobiDB-lite"/>
    </source>
</evidence>
<protein>
    <recommendedName>
        <fullName evidence="2">histidine kinase</fullName>
        <ecNumber evidence="2">2.7.13.3</ecNumber>
    </recommendedName>
</protein>
<dbReference type="GO" id="GO:0005524">
    <property type="term" value="F:ATP binding"/>
    <property type="evidence" value="ECO:0007669"/>
    <property type="project" value="UniProtKB-KW"/>
</dbReference>
<keyword evidence="11" id="KW-1133">Transmembrane helix</keyword>
<feature type="transmembrane region" description="Helical" evidence="11">
    <location>
        <begin position="106"/>
        <end position="137"/>
    </location>
</feature>
<evidence type="ECO:0000256" key="7">
    <source>
        <dbReference type="ARBA" id="ARBA00022840"/>
    </source>
</evidence>
<dbReference type="InterPro" id="IPR050482">
    <property type="entry name" value="Sensor_HK_TwoCompSys"/>
</dbReference>
<dbReference type="Proteomes" id="UP000475214">
    <property type="component" value="Unassembled WGS sequence"/>
</dbReference>
<feature type="transmembrane region" description="Helical" evidence="11">
    <location>
        <begin position="48"/>
        <end position="71"/>
    </location>
</feature>